<accession>A0AAU7THY1</accession>
<dbReference type="SUPFAM" id="SSF140453">
    <property type="entry name" value="EsxAB dimer-like"/>
    <property type="match status" value="1"/>
</dbReference>
<reference evidence="1" key="1">
    <citation type="submission" date="2024-06" db="EMBL/GenBank/DDBJ databases">
        <title>Kribbella sp. strain HUAS MG21 genome sequences.</title>
        <authorList>
            <person name="Mo P."/>
        </authorList>
    </citation>
    <scope>NUCLEOTIDE SEQUENCE</scope>
    <source>
        <strain evidence="1">HUAS MG21</strain>
    </source>
</reference>
<evidence type="ECO:0008006" key="2">
    <source>
        <dbReference type="Google" id="ProtNLM"/>
    </source>
</evidence>
<sequence>MLINYPGPAMMQGSVDMADANRKVTELQSQFQTAMQALLAAWRSESGSPQLQQVQQLWVQANEEINHVLGRRGGALEDAWVRMARADRSAANALDI</sequence>
<gene>
    <name evidence="1" type="ORF">ABN611_07585</name>
</gene>
<name>A0AAU7THY1_9ACTN</name>
<dbReference type="AlphaFoldDB" id="A0AAU7THY1"/>
<dbReference type="RefSeq" id="WP_350279079.1">
    <property type="nucleotide sequence ID" value="NZ_CP158165.1"/>
</dbReference>
<dbReference type="InterPro" id="IPR036689">
    <property type="entry name" value="ESAT-6-like_sf"/>
</dbReference>
<dbReference type="Gene3D" id="1.10.287.1060">
    <property type="entry name" value="ESAT-6-like"/>
    <property type="match status" value="1"/>
</dbReference>
<dbReference type="EMBL" id="CP158165">
    <property type="protein sequence ID" value="XBV26279.1"/>
    <property type="molecule type" value="Genomic_DNA"/>
</dbReference>
<organism evidence="1">
    <name type="scientific">Kribbella sp. HUAS MG21</name>
    <dbReference type="NCBI Taxonomy" id="3160966"/>
    <lineage>
        <taxon>Bacteria</taxon>
        <taxon>Bacillati</taxon>
        <taxon>Actinomycetota</taxon>
        <taxon>Actinomycetes</taxon>
        <taxon>Propionibacteriales</taxon>
        <taxon>Kribbellaceae</taxon>
        <taxon>Kribbella</taxon>
    </lineage>
</organism>
<proteinExistence type="predicted"/>
<protein>
    <recommendedName>
        <fullName evidence="2">WXG100 family type VII secretion target</fullName>
    </recommendedName>
</protein>
<evidence type="ECO:0000313" key="1">
    <source>
        <dbReference type="EMBL" id="XBV26279.1"/>
    </source>
</evidence>